<dbReference type="PANTHER" id="PTHR44068:SF11">
    <property type="entry name" value="GERANYL DIPHOSPHATE 2-C-METHYLTRANSFERASE"/>
    <property type="match status" value="1"/>
</dbReference>
<dbReference type="CDD" id="cd02440">
    <property type="entry name" value="AdoMet_MTases"/>
    <property type="match status" value="1"/>
</dbReference>
<dbReference type="Gene3D" id="1.10.1200.10">
    <property type="entry name" value="ACP-like"/>
    <property type="match status" value="1"/>
</dbReference>
<evidence type="ECO:0000313" key="4">
    <source>
        <dbReference type="Proteomes" id="UP000319825"/>
    </source>
</evidence>
<gene>
    <name evidence="3" type="ORF">JD77_05723</name>
</gene>
<dbReference type="InterPro" id="IPR036736">
    <property type="entry name" value="ACP-like_sf"/>
</dbReference>
<feature type="domain" description="Carrier" evidence="2">
    <location>
        <begin position="2"/>
        <end position="78"/>
    </location>
</feature>
<protein>
    <submittedName>
        <fullName evidence="3">Geranyl diphosphate 2-C-methyltransferase</fullName>
    </submittedName>
</protein>
<dbReference type="Gene3D" id="3.40.50.150">
    <property type="entry name" value="Vaccinia Virus protein VP39"/>
    <property type="match status" value="1"/>
</dbReference>
<dbReference type="Pfam" id="PF08241">
    <property type="entry name" value="Methyltransf_11"/>
    <property type="match status" value="1"/>
</dbReference>
<evidence type="ECO:0000313" key="3">
    <source>
        <dbReference type="EMBL" id="TWH70698.1"/>
    </source>
</evidence>
<dbReference type="GO" id="GO:0032259">
    <property type="term" value="P:methylation"/>
    <property type="evidence" value="ECO:0007669"/>
    <property type="project" value="UniProtKB-KW"/>
</dbReference>
<dbReference type="RefSeq" id="WP_246141047.1">
    <property type="nucleotide sequence ID" value="NZ_BAAATQ010000354.1"/>
</dbReference>
<reference evidence="3 4" key="1">
    <citation type="submission" date="2019-07" db="EMBL/GenBank/DDBJ databases">
        <title>R&amp;d 2014.</title>
        <authorList>
            <person name="Klenk H.-P."/>
        </authorList>
    </citation>
    <scope>NUCLEOTIDE SEQUENCE [LARGE SCALE GENOMIC DNA]</scope>
    <source>
        <strain evidence="3 4">DSM 43868</strain>
    </source>
</reference>
<dbReference type="PANTHER" id="PTHR44068">
    <property type="entry name" value="ZGC:194242"/>
    <property type="match status" value="1"/>
</dbReference>
<dbReference type="AlphaFoldDB" id="A0A562IIN3"/>
<organism evidence="3 4">
    <name type="scientific">Micromonospora olivasterospora</name>
    <dbReference type="NCBI Taxonomy" id="1880"/>
    <lineage>
        <taxon>Bacteria</taxon>
        <taxon>Bacillati</taxon>
        <taxon>Actinomycetota</taxon>
        <taxon>Actinomycetes</taxon>
        <taxon>Micromonosporales</taxon>
        <taxon>Micromonosporaceae</taxon>
        <taxon>Micromonospora</taxon>
    </lineage>
</organism>
<keyword evidence="4" id="KW-1185">Reference proteome</keyword>
<dbReference type="InterPro" id="IPR029063">
    <property type="entry name" value="SAM-dependent_MTases_sf"/>
</dbReference>
<proteinExistence type="predicted"/>
<dbReference type="InterPro" id="IPR013216">
    <property type="entry name" value="Methyltransf_11"/>
</dbReference>
<dbReference type="SUPFAM" id="SSF47336">
    <property type="entry name" value="ACP-like"/>
    <property type="match status" value="1"/>
</dbReference>
<evidence type="ECO:0000259" key="2">
    <source>
        <dbReference type="PROSITE" id="PS50075"/>
    </source>
</evidence>
<dbReference type="PROSITE" id="PS50075">
    <property type="entry name" value="CARRIER"/>
    <property type="match status" value="1"/>
</dbReference>
<name>A0A562IIN3_MICOL</name>
<dbReference type="InterPro" id="IPR050447">
    <property type="entry name" value="Erg6_SMT_methyltransf"/>
</dbReference>
<evidence type="ECO:0000256" key="1">
    <source>
        <dbReference type="ARBA" id="ARBA00022679"/>
    </source>
</evidence>
<dbReference type="EMBL" id="VLKE01000001">
    <property type="protein sequence ID" value="TWH70698.1"/>
    <property type="molecule type" value="Genomic_DNA"/>
</dbReference>
<comment type="caution">
    <text evidence="3">The sequence shown here is derived from an EMBL/GenBank/DDBJ whole genome shotgun (WGS) entry which is preliminary data.</text>
</comment>
<accession>A0A562IIN3</accession>
<dbReference type="InterPro" id="IPR009081">
    <property type="entry name" value="PP-bd_ACP"/>
</dbReference>
<dbReference type="GO" id="GO:0008757">
    <property type="term" value="F:S-adenosylmethionine-dependent methyltransferase activity"/>
    <property type="evidence" value="ECO:0007669"/>
    <property type="project" value="InterPro"/>
</dbReference>
<dbReference type="Proteomes" id="UP000319825">
    <property type="component" value="Unassembled WGS sequence"/>
</dbReference>
<dbReference type="SUPFAM" id="SSF53335">
    <property type="entry name" value="S-adenosyl-L-methionine-dependent methyltransferases"/>
    <property type="match status" value="1"/>
</dbReference>
<sequence length="373" mass="41396">MDDIERTIHDFVADVLLEGEDISFDERTPLLKHRLIDSLNVEELIAFVESEYSITLSDWLHSKWETIESMAGLIRAHSPRSPEAAVSKTDVTPDAIATDYEKSVARYWNEKLNDPINLLLGAEDGLVHHHYGLGEYDPAVLSGSGADREAAIIRELHRLECAQTDVVLDAFGGMEPDGRLLDAGSGRGGGSFSAHRRFGCWVDGITLSQYQVDFATKQAARHGCTDKVAFHLQNMTRTLFPDGHFDRVLTNETTMYVDLAAAFGEFARLLRPGGRYVCVTYCVNDTIAPTSADCEAVDAHYGTRMHLRSEYLAALSAAGFSPSQVTVLNAQTIPYWELRSHSEHRTGVERAFLDGYRSNVLQYVLIAADRLPS</sequence>
<keyword evidence="1 3" id="KW-0808">Transferase</keyword>
<keyword evidence="3" id="KW-0489">Methyltransferase</keyword>